<proteinExistence type="predicted"/>
<protein>
    <submittedName>
        <fullName evidence="1">Uncharacterized protein</fullName>
    </submittedName>
</protein>
<organism evidence="1 2">
    <name type="scientific">Ixodes persulcatus</name>
    <name type="common">Taiga tick</name>
    <dbReference type="NCBI Taxonomy" id="34615"/>
    <lineage>
        <taxon>Eukaryota</taxon>
        <taxon>Metazoa</taxon>
        <taxon>Ecdysozoa</taxon>
        <taxon>Arthropoda</taxon>
        <taxon>Chelicerata</taxon>
        <taxon>Arachnida</taxon>
        <taxon>Acari</taxon>
        <taxon>Parasitiformes</taxon>
        <taxon>Ixodida</taxon>
        <taxon>Ixodoidea</taxon>
        <taxon>Ixodidae</taxon>
        <taxon>Ixodinae</taxon>
        <taxon>Ixodes</taxon>
    </lineage>
</organism>
<reference evidence="1 2" key="1">
    <citation type="journal article" date="2020" name="Cell">
        <title>Large-Scale Comparative Analyses of Tick Genomes Elucidate Their Genetic Diversity and Vector Capacities.</title>
        <authorList>
            <consortium name="Tick Genome and Microbiome Consortium (TIGMIC)"/>
            <person name="Jia N."/>
            <person name="Wang J."/>
            <person name="Shi W."/>
            <person name="Du L."/>
            <person name="Sun Y."/>
            <person name="Zhan W."/>
            <person name="Jiang J.F."/>
            <person name="Wang Q."/>
            <person name="Zhang B."/>
            <person name="Ji P."/>
            <person name="Bell-Sakyi L."/>
            <person name="Cui X.M."/>
            <person name="Yuan T.T."/>
            <person name="Jiang B.G."/>
            <person name="Yang W.F."/>
            <person name="Lam T.T."/>
            <person name="Chang Q.C."/>
            <person name="Ding S.J."/>
            <person name="Wang X.J."/>
            <person name="Zhu J.G."/>
            <person name="Ruan X.D."/>
            <person name="Zhao L."/>
            <person name="Wei J.T."/>
            <person name="Ye R.Z."/>
            <person name="Que T.C."/>
            <person name="Du C.H."/>
            <person name="Zhou Y.H."/>
            <person name="Cheng J.X."/>
            <person name="Dai P.F."/>
            <person name="Guo W.B."/>
            <person name="Han X.H."/>
            <person name="Huang E.J."/>
            <person name="Li L.F."/>
            <person name="Wei W."/>
            <person name="Gao Y.C."/>
            <person name="Liu J.Z."/>
            <person name="Shao H.Z."/>
            <person name="Wang X."/>
            <person name="Wang C.C."/>
            <person name="Yang T.C."/>
            <person name="Huo Q.B."/>
            <person name="Li W."/>
            <person name="Chen H.Y."/>
            <person name="Chen S.E."/>
            <person name="Zhou L.G."/>
            <person name="Ni X.B."/>
            <person name="Tian J.H."/>
            <person name="Sheng Y."/>
            <person name="Liu T."/>
            <person name="Pan Y.S."/>
            <person name="Xia L.Y."/>
            <person name="Li J."/>
            <person name="Zhao F."/>
            <person name="Cao W.C."/>
        </authorList>
    </citation>
    <scope>NUCLEOTIDE SEQUENCE [LARGE SCALE GENOMIC DNA]</scope>
    <source>
        <strain evidence="1">Iper-2018</strain>
    </source>
</reference>
<name>A0AC60QQ53_IXOPE</name>
<keyword evidence="2" id="KW-1185">Reference proteome</keyword>
<dbReference type="Proteomes" id="UP000805193">
    <property type="component" value="Unassembled WGS sequence"/>
</dbReference>
<comment type="caution">
    <text evidence="1">The sequence shown here is derived from an EMBL/GenBank/DDBJ whole genome shotgun (WGS) entry which is preliminary data.</text>
</comment>
<dbReference type="EMBL" id="JABSTQ010005982">
    <property type="protein sequence ID" value="KAG0438164.1"/>
    <property type="molecule type" value="Genomic_DNA"/>
</dbReference>
<evidence type="ECO:0000313" key="1">
    <source>
        <dbReference type="EMBL" id="KAG0438164.1"/>
    </source>
</evidence>
<sequence>MDIHSNLGALFGDNAPVYDTLVKWRRRFQCGQVRGKHFKDGDQVIAEVERFLNTQDEEFYNNCLRHVVPHWKKLGPTLFRTALAVLQGFRETDPNCPKFSQSVAASFPRRTKSVFPPGFRKAHERRQESPLENADVAERRASIRRSWNGALGPALPPPFRMEENRLLVAKDPTSTRNPTAAAGKDLNLAPAYTDNAPRRIRTTDVVTVPRFHQARLGRISKFDASCD</sequence>
<accession>A0AC60QQ53</accession>
<gene>
    <name evidence="1" type="ORF">HPB47_017132</name>
</gene>
<evidence type="ECO:0000313" key="2">
    <source>
        <dbReference type="Proteomes" id="UP000805193"/>
    </source>
</evidence>